<keyword evidence="6" id="KW-1185">Reference proteome</keyword>
<dbReference type="GO" id="GO:0016779">
    <property type="term" value="F:nucleotidyltransferase activity"/>
    <property type="evidence" value="ECO:0007669"/>
    <property type="project" value="UniProtKB-KW"/>
</dbReference>
<dbReference type="PANTHER" id="PTHR43584:SF8">
    <property type="entry name" value="N-ACETYLMURAMATE ALPHA-1-PHOSPHATE URIDYLYLTRANSFERASE"/>
    <property type="match status" value="1"/>
</dbReference>
<dbReference type="InterPro" id="IPR029044">
    <property type="entry name" value="Nucleotide-diphossugar_trans"/>
</dbReference>
<feature type="domain" description="MobA-like NTP transferase" evidence="4">
    <location>
        <begin position="8"/>
        <end position="131"/>
    </location>
</feature>
<dbReference type="Pfam" id="PF12804">
    <property type="entry name" value="NTP_transf_3"/>
    <property type="match status" value="1"/>
</dbReference>
<keyword evidence="1" id="KW-0808">Transferase</keyword>
<dbReference type="AlphaFoldDB" id="A0A8J7LQ90"/>
<keyword evidence="3" id="KW-0460">Magnesium</keyword>
<proteinExistence type="predicted"/>
<name>A0A8J7LQ90_9RHOB</name>
<accession>A0A8J7LQ90</accession>
<evidence type="ECO:0000256" key="1">
    <source>
        <dbReference type="ARBA" id="ARBA00022679"/>
    </source>
</evidence>
<evidence type="ECO:0000313" key="6">
    <source>
        <dbReference type="Proteomes" id="UP000640583"/>
    </source>
</evidence>
<dbReference type="SUPFAM" id="SSF53448">
    <property type="entry name" value="Nucleotide-diphospho-sugar transferases"/>
    <property type="match status" value="1"/>
</dbReference>
<evidence type="ECO:0000259" key="4">
    <source>
        <dbReference type="Pfam" id="PF12804"/>
    </source>
</evidence>
<reference evidence="5" key="1">
    <citation type="submission" date="2020-10" db="EMBL/GenBank/DDBJ databases">
        <title>Paenihalocynthiibacter styelae gen. nov., sp. nov., isolated from stalked sea squirt Styela clava.</title>
        <authorList>
            <person name="Kim Y.-O."/>
            <person name="Yoon J.-H."/>
        </authorList>
    </citation>
    <scope>NUCLEOTIDE SEQUENCE</scope>
    <source>
        <strain evidence="5">MYP1-1</strain>
    </source>
</reference>
<dbReference type="InterPro" id="IPR050065">
    <property type="entry name" value="GlmU-like"/>
</dbReference>
<protein>
    <submittedName>
        <fullName evidence="5">Nucleotidyltransferase family protein</fullName>
    </submittedName>
</protein>
<dbReference type="PANTHER" id="PTHR43584">
    <property type="entry name" value="NUCLEOTIDYL TRANSFERASE"/>
    <property type="match status" value="1"/>
</dbReference>
<evidence type="ECO:0000256" key="2">
    <source>
        <dbReference type="ARBA" id="ARBA00022695"/>
    </source>
</evidence>
<sequence length="229" mass="25453">MSKQFPLMIFAAGKGTRMGELTRHQPKPLVKVAGKALIDHTLTTVENAPVSRTIVNICYFGEMLQDHLNNRDLVFSDESAELLETGGGLRKAAPLLQDSTVFTLNSDAIWRGPDPLQMLADHWDANRMDALLLLITPEQARGHKGQGDFILNDHGQISRGPGYVYTGAQILRTEGLDKINETAFSLNLLWDLYDKSDRLYGLHWPGAWCDVGQPESIPLAEEILKDCDV</sequence>
<dbReference type="InterPro" id="IPR025877">
    <property type="entry name" value="MobA-like_NTP_Trfase"/>
</dbReference>
<dbReference type="CDD" id="cd06422">
    <property type="entry name" value="NTP_transferase_like_1"/>
    <property type="match status" value="1"/>
</dbReference>
<comment type="caution">
    <text evidence="5">The sequence shown here is derived from an EMBL/GenBank/DDBJ whole genome shotgun (WGS) entry which is preliminary data.</text>
</comment>
<keyword evidence="2" id="KW-0548">Nucleotidyltransferase</keyword>
<organism evidence="5 6">
    <name type="scientific">Halocynthiibacter styelae</name>
    <dbReference type="NCBI Taxonomy" id="2761955"/>
    <lineage>
        <taxon>Bacteria</taxon>
        <taxon>Pseudomonadati</taxon>
        <taxon>Pseudomonadota</taxon>
        <taxon>Alphaproteobacteria</taxon>
        <taxon>Rhodobacterales</taxon>
        <taxon>Paracoccaceae</taxon>
        <taxon>Halocynthiibacter</taxon>
    </lineage>
</organism>
<dbReference type="Proteomes" id="UP000640583">
    <property type="component" value="Unassembled WGS sequence"/>
</dbReference>
<dbReference type="Gene3D" id="3.90.550.10">
    <property type="entry name" value="Spore Coat Polysaccharide Biosynthesis Protein SpsA, Chain A"/>
    <property type="match status" value="1"/>
</dbReference>
<evidence type="ECO:0000313" key="5">
    <source>
        <dbReference type="EMBL" id="MBI1494012.1"/>
    </source>
</evidence>
<dbReference type="EMBL" id="JADCKQ010000006">
    <property type="protein sequence ID" value="MBI1494012.1"/>
    <property type="molecule type" value="Genomic_DNA"/>
</dbReference>
<evidence type="ECO:0000256" key="3">
    <source>
        <dbReference type="ARBA" id="ARBA00022842"/>
    </source>
</evidence>
<dbReference type="RefSeq" id="WP_228848810.1">
    <property type="nucleotide sequence ID" value="NZ_JADCKQ010000006.1"/>
</dbReference>
<gene>
    <name evidence="5" type="ORF">H1D41_10225</name>
</gene>